<dbReference type="EMBL" id="JAAQTO010000013">
    <property type="protein sequence ID" value="NIC04826.1"/>
    <property type="molecule type" value="Genomic_DNA"/>
</dbReference>
<sequence>MPDTRLDNPLTLHFGREELVIRRRYETLSIANDFLIAIWFLAGSILFLYPSMERVAAWLFIVGSFQFLIRPTIRLVSHLHLQRMPSSHWES</sequence>
<dbReference type="Proteomes" id="UP001318321">
    <property type="component" value="Unassembled WGS sequence"/>
</dbReference>
<name>A0ABX0PP09_9GAMM</name>
<keyword evidence="1" id="KW-0812">Transmembrane</keyword>
<keyword evidence="1" id="KW-1133">Transmembrane helix</keyword>
<gene>
    <name evidence="3" type="ORF">HBJ55_05245</name>
</gene>
<dbReference type="RefSeq" id="WP_167111747.1">
    <property type="nucleotide sequence ID" value="NZ_JAAQTO010000013.1"/>
</dbReference>
<reference evidence="3 4" key="1">
    <citation type="submission" date="2020-03" db="EMBL/GenBank/DDBJ databases">
        <title>Identification of Halomonas strains.</title>
        <authorList>
            <person name="Xiao Z."/>
            <person name="Dong F."/>
            <person name="Wang Z."/>
            <person name="Zhao J.-Y."/>
        </authorList>
    </citation>
    <scope>NUCLEOTIDE SEQUENCE [LARGE SCALE GENOMIC DNA]</scope>
    <source>
        <strain evidence="3 4">DX6</strain>
    </source>
</reference>
<evidence type="ECO:0000313" key="3">
    <source>
        <dbReference type="EMBL" id="NIC04826.1"/>
    </source>
</evidence>
<evidence type="ECO:0000259" key="2">
    <source>
        <dbReference type="Pfam" id="PF14145"/>
    </source>
</evidence>
<accession>A0ABX0PP09</accession>
<feature type="transmembrane region" description="Helical" evidence="1">
    <location>
        <begin position="55"/>
        <end position="73"/>
    </location>
</feature>
<dbReference type="InterPro" id="IPR025424">
    <property type="entry name" value="YrhK_domain"/>
</dbReference>
<comment type="caution">
    <text evidence="3">The sequence shown here is derived from an EMBL/GenBank/DDBJ whole genome shotgun (WGS) entry which is preliminary data.</text>
</comment>
<protein>
    <recommendedName>
        <fullName evidence="2">YrhK domain-containing protein</fullName>
    </recommendedName>
</protein>
<feature type="transmembrane region" description="Helical" evidence="1">
    <location>
        <begin position="30"/>
        <end position="49"/>
    </location>
</feature>
<organism evidence="3 4">
    <name type="scientific">Billgrantia bachuensis</name>
    <dbReference type="NCBI Taxonomy" id="2717286"/>
    <lineage>
        <taxon>Bacteria</taxon>
        <taxon>Pseudomonadati</taxon>
        <taxon>Pseudomonadota</taxon>
        <taxon>Gammaproteobacteria</taxon>
        <taxon>Oceanospirillales</taxon>
        <taxon>Halomonadaceae</taxon>
        <taxon>Billgrantia</taxon>
    </lineage>
</organism>
<keyword evidence="4" id="KW-1185">Reference proteome</keyword>
<evidence type="ECO:0000256" key="1">
    <source>
        <dbReference type="SAM" id="Phobius"/>
    </source>
</evidence>
<keyword evidence="1" id="KW-0472">Membrane</keyword>
<proteinExistence type="predicted"/>
<dbReference type="Pfam" id="PF14145">
    <property type="entry name" value="YrhK"/>
    <property type="match status" value="1"/>
</dbReference>
<evidence type="ECO:0000313" key="4">
    <source>
        <dbReference type="Proteomes" id="UP001318321"/>
    </source>
</evidence>
<feature type="domain" description="YrhK" evidence="2">
    <location>
        <begin position="23"/>
        <end position="78"/>
    </location>
</feature>